<keyword evidence="2" id="KW-1185">Reference proteome</keyword>
<organism evidence="1 2">
    <name type="scientific">Sinanodonta woodiana</name>
    <name type="common">Chinese pond mussel</name>
    <name type="synonym">Anodonta woodiana</name>
    <dbReference type="NCBI Taxonomy" id="1069815"/>
    <lineage>
        <taxon>Eukaryota</taxon>
        <taxon>Metazoa</taxon>
        <taxon>Spiralia</taxon>
        <taxon>Lophotrochozoa</taxon>
        <taxon>Mollusca</taxon>
        <taxon>Bivalvia</taxon>
        <taxon>Autobranchia</taxon>
        <taxon>Heteroconchia</taxon>
        <taxon>Palaeoheterodonta</taxon>
        <taxon>Unionida</taxon>
        <taxon>Unionoidea</taxon>
        <taxon>Unionidae</taxon>
        <taxon>Unioninae</taxon>
        <taxon>Sinanodonta</taxon>
    </lineage>
</organism>
<dbReference type="AlphaFoldDB" id="A0ABD3VLK1"/>
<name>A0ABD3VLK1_SINWO</name>
<proteinExistence type="predicted"/>
<gene>
    <name evidence="1" type="ORF">ACJMK2_008144</name>
</gene>
<accession>A0ABD3VLK1</accession>
<evidence type="ECO:0000313" key="2">
    <source>
        <dbReference type="Proteomes" id="UP001634394"/>
    </source>
</evidence>
<protein>
    <submittedName>
        <fullName evidence="1">Uncharacterized protein</fullName>
    </submittedName>
</protein>
<comment type="caution">
    <text evidence="1">The sequence shown here is derived from an EMBL/GenBank/DDBJ whole genome shotgun (WGS) entry which is preliminary data.</text>
</comment>
<dbReference type="EMBL" id="JBJQND010000011">
    <property type="protein sequence ID" value="KAL3862156.1"/>
    <property type="molecule type" value="Genomic_DNA"/>
</dbReference>
<evidence type="ECO:0000313" key="1">
    <source>
        <dbReference type="EMBL" id="KAL3862156.1"/>
    </source>
</evidence>
<dbReference type="Proteomes" id="UP001634394">
    <property type="component" value="Unassembled WGS sequence"/>
</dbReference>
<sequence>MVVMKDPQVVLQEIPSGRKDGTYFIFRNVDNIIAWAKCAPPSTTFIERNSTLLMINKRQCVYCVESNVNKKHI</sequence>
<reference evidence="1 2" key="1">
    <citation type="submission" date="2024-11" db="EMBL/GenBank/DDBJ databases">
        <title>Chromosome-level genome assembly of the freshwater bivalve Anodonta woodiana.</title>
        <authorList>
            <person name="Chen X."/>
        </authorList>
    </citation>
    <scope>NUCLEOTIDE SEQUENCE [LARGE SCALE GENOMIC DNA]</scope>
    <source>
        <strain evidence="1">MN2024</strain>
        <tissue evidence="1">Gills</tissue>
    </source>
</reference>